<evidence type="ECO:0000313" key="1">
    <source>
        <dbReference type="EMBL" id="RAL17891.1"/>
    </source>
</evidence>
<evidence type="ECO:0000313" key="2">
    <source>
        <dbReference type="Proteomes" id="UP000248689"/>
    </source>
</evidence>
<dbReference type="AlphaFoldDB" id="A0A328BW13"/>
<comment type="caution">
    <text evidence="1">The sequence shown here is derived from an EMBL/GenBank/DDBJ whole genome shotgun (WGS) entry which is preliminary data.</text>
</comment>
<keyword evidence="2" id="KW-1185">Reference proteome</keyword>
<dbReference type="OrthoDB" id="8399783at2"/>
<proteinExistence type="predicted"/>
<accession>A0A328BW13</accession>
<dbReference type="Proteomes" id="UP000248689">
    <property type="component" value="Unassembled WGS sequence"/>
</dbReference>
<name>A0A328BW13_9PAST</name>
<gene>
    <name evidence="1" type="ORF">C5N92_10540</name>
</gene>
<protein>
    <submittedName>
        <fullName evidence="1">Uncharacterized protein</fullName>
    </submittedName>
</protein>
<organism evidence="1 2">
    <name type="scientific">Glaesserella australis</name>
    <dbReference type="NCBI Taxonomy" id="2094024"/>
    <lineage>
        <taxon>Bacteria</taxon>
        <taxon>Pseudomonadati</taxon>
        <taxon>Pseudomonadota</taxon>
        <taxon>Gammaproteobacteria</taxon>
        <taxon>Pasteurellales</taxon>
        <taxon>Pasteurellaceae</taxon>
        <taxon>Glaesserella</taxon>
    </lineage>
</organism>
<dbReference type="EMBL" id="PTPX01000020">
    <property type="protein sequence ID" value="RAL17891.1"/>
    <property type="molecule type" value="Genomic_DNA"/>
</dbReference>
<reference evidence="2" key="1">
    <citation type="submission" date="2018-02" db="EMBL/GenBank/DDBJ databases">
        <title>Glaesserella australis sp. nov., isolated from the lungs of pigs.</title>
        <authorList>
            <person name="Turni C."/>
            <person name="Christensen H."/>
        </authorList>
    </citation>
    <scope>NUCLEOTIDE SEQUENCE [LARGE SCALE GENOMIC DNA]</scope>
    <source>
        <strain evidence="2">HS4635</strain>
    </source>
</reference>
<sequence length="352" mass="41387">MRSKRKTFSKNLFLNQFLKVVGKQPILDTDRVYVDIHKATYQNRYHDIFIQIYGDNAPNPKLIISIESKLRWASDQPRQVSHYIDDIKKYNPDDYLMLYLIPKGNTPPTENSISRIEWDKEAKIEKAKVICIANLIEWLEESKPKANNVQVFVEHFIHFFKQEYIMTEKQDKKIDVIAEFLTNQQTSELESLFNIIESKEMIYSVAKERIINKFNDKLNEFYKKTDIALDDQWSIDDSKSISSKGYISPIYFTNKIVNFVICIEGTKNSAYWGIKREDQNSDEEILNILKTGIKSSSPTDKYPLWNYINSDFDSPRCWADFVTKDSYIFESIWNNIEKILNVYHGLSVAIET</sequence>